<feature type="region of interest" description="Disordered" evidence="1">
    <location>
        <begin position="349"/>
        <end position="389"/>
    </location>
</feature>
<feature type="domain" description="NERD" evidence="3">
    <location>
        <begin position="15"/>
        <end position="135"/>
    </location>
</feature>
<accession>A0A2T2YQB1</accession>
<evidence type="ECO:0000259" key="3">
    <source>
        <dbReference type="Pfam" id="PF08378"/>
    </source>
</evidence>
<gene>
    <name evidence="4" type="ORF">C8259_33565</name>
</gene>
<dbReference type="Proteomes" id="UP000241647">
    <property type="component" value="Unassembled WGS sequence"/>
</dbReference>
<sequence length="389" mass="41663">MLVVNGDRRGIPPTERIVLDWLRTWNGAYKVCGVAISGCYLPERRRYRRASEADLVVITPHACVVIEVKGITSPVSGVLSCPANGPWSMPGVAGSPVHARENDTNPLNQVRQAAFNLKNHNTRLGIDAFVSGLVLVIPHPGCSVTVAKMDLPTGIDILVGTQEGLRIWFQGQRRRTTSWTAEQAHRVLAGLNLGQAVAIDQLAAEGFASQQVPDPSRSSSVATSRASSSDLSACLEGVTVSPRSAVVDPPPRSPFRPTSHRTTLPPAWAPIAARHRQPLEAHTPPSRDEQSGHTDGRTPTYGKPAAPPRFPDPVVRPPRRTTRSLLALGLALAIIGGFAALVYTHPHRSAEGTPAVTESTPAETLPPREIPAGPAPEKPRTCYPLDPDC</sequence>
<keyword evidence="2" id="KW-1133">Transmembrane helix</keyword>
<comment type="caution">
    <text evidence="4">The sequence shown here is derived from an EMBL/GenBank/DDBJ whole genome shotgun (WGS) entry which is preliminary data.</text>
</comment>
<dbReference type="Pfam" id="PF08378">
    <property type="entry name" value="NERD"/>
    <property type="match status" value="1"/>
</dbReference>
<dbReference type="InterPro" id="IPR011528">
    <property type="entry name" value="NERD"/>
</dbReference>
<dbReference type="EMBL" id="PYHS01000033">
    <property type="protein sequence ID" value="PSR57691.1"/>
    <property type="molecule type" value="Genomic_DNA"/>
</dbReference>
<feature type="region of interest" description="Disordered" evidence="1">
    <location>
        <begin position="280"/>
        <end position="318"/>
    </location>
</feature>
<feature type="compositionally biased region" description="Basic and acidic residues" evidence="1">
    <location>
        <begin position="285"/>
        <end position="296"/>
    </location>
</feature>
<organism evidence="4 5">
    <name type="scientific">Nocardia nova</name>
    <dbReference type="NCBI Taxonomy" id="37330"/>
    <lineage>
        <taxon>Bacteria</taxon>
        <taxon>Bacillati</taxon>
        <taxon>Actinomycetota</taxon>
        <taxon>Actinomycetes</taxon>
        <taxon>Mycobacteriales</taxon>
        <taxon>Nocardiaceae</taxon>
        <taxon>Nocardia</taxon>
    </lineage>
</organism>
<evidence type="ECO:0000313" key="5">
    <source>
        <dbReference type="Proteomes" id="UP000241647"/>
    </source>
</evidence>
<name>A0A2T2YQB1_9NOCA</name>
<dbReference type="RefSeq" id="WP_063031749.1">
    <property type="nucleotide sequence ID" value="NZ_PYHS01000033.1"/>
</dbReference>
<protein>
    <recommendedName>
        <fullName evidence="3">NERD domain-containing protein</fullName>
    </recommendedName>
</protein>
<keyword evidence="2" id="KW-0812">Transmembrane</keyword>
<reference evidence="4 5" key="1">
    <citation type="submission" date="2018-02" db="EMBL/GenBank/DDBJ databases">
        <title>8 Nocardia nova and 1 Nocardia cyriacigeorgica strain used for evolution to TMP-SMX.</title>
        <authorList>
            <person name="Mehta H."/>
            <person name="Weng J."/>
            <person name="Shamoo Y."/>
        </authorList>
    </citation>
    <scope>NUCLEOTIDE SEQUENCE [LARGE SCALE GENOMIC DNA]</scope>
    <source>
        <strain evidence="4 5">ATCC 33727</strain>
    </source>
</reference>
<evidence type="ECO:0000256" key="2">
    <source>
        <dbReference type="SAM" id="Phobius"/>
    </source>
</evidence>
<keyword evidence="2" id="KW-0472">Membrane</keyword>
<evidence type="ECO:0000256" key="1">
    <source>
        <dbReference type="SAM" id="MobiDB-lite"/>
    </source>
</evidence>
<feature type="region of interest" description="Disordered" evidence="1">
    <location>
        <begin position="242"/>
        <end position="265"/>
    </location>
</feature>
<dbReference type="AlphaFoldDB" id="A0A2T2YQB1"/>
<feature type="compositionally biased region" description="Pro residues" evidence="1">
    <location>
        <begin position="305"/>
        <end position="316"/>
    </location>
</feature>
<feature type="transmembrane region" description="Helical" evidence="2">
    <location>
        <begin position="325"/>
        <end position="343"/>
    </location>
</feature>
<proteinExistence type="predicted"/>
<evidence type="ECO:0000313" key="4">
    <source>
        <dbReference type="EMBL" id="PSR57691.1"/>
    </source>
</evidence>